<evidence type="ECO:0000256" key="3">
    <source>
        <dbReference type="ARBA" id="ARBA00023004"/>
    </source>
</evidence>
<evidence type="ECO:0000256" key="2">
    <source>
        <dbReference type="ARBA" id="ARBA00023002"/>
    </source>
</evidence>
<dbReference type="GO" id="GO:0016491">
    <property type="term" value="F:oxidoreductase activity"/>
    <property type="evidence" value="ECO:0007669"/>
    <property type="project" value="UniProtKB-KW"/>
</dbReference>
<dbReference type="Gene3D" id="2.60.120.330">
    <property type="entry name" value="B-lactam Antibiotic, Isopenicillin N Synthase, Chain"/>
    <property type="match status" value="1"/>
</dbReference>
<dbReference type="Gramene" id="TVT99101">
    <property type="protein sequence ID" value="TVT99101"/>
    <property type="gene ID" value="EJB05_55552"/>
</dbReference>
<keyword evidence="1" id="KW-0479">Metal-binding</keyword>
<keyword evidence="4" id="KW-0472">Membrane</keyword>
<keyword evidence="4" id="KW-1133">Transmembrane helix</keyword>
<evidence type="ECO:0000259" key="5">
    <source>
        <dbReference type="Pfam" id="PF14226"/>
    </source>
</evidence>
<dbReference type="InterPro" id="IPR026992">
    <property type="entry name" value="DIOX_N"/>
</dbReference>
<proteinExistence type="predicted"/>
<comment type="caution">
    <text evidence="6">The sequence shown here is derived from an EMBL/GenBank/DDBJ whole genome shotgun (WGS) entry which is preliminary data.</text>
</comment>
<sequence>MTSASASTSFPYVGSGAIPLSPVLFNLRAHKQRRRRLRPMASASAGYDRLSELRAFDDTKAGVKGLVDAGVSTVPRIFHYPAAPGTSSTEPPSPRHDYRVPVIGLADTERSHLVSLVKAAAETVGFFQVVNHGVPVDLLGETLACIRNFHEEPAEAKRPYYSRDPARRAKAAPEETPAACRGVVPEYTIQVRGLGSVTILLRIEVDLGFGVEDSMGLGRKKIAYRRSKNI</sequence>
<keyword evidence="7" id="KW-1185">Reference proteome</keyword>
<dbReference type="OrthoDB" id="288590at2759"/>
<feature type="non-terminal residue" evidence="6">
    <location>
        <position position="1"/>
    </location>
</feature>
<reference evidence="6 7" key="1">
    <citation type="journal article" date="2019" name="Sci. Rep.">
        <title>A high-quality genome of Eragrostis curvula grass provides insights into Poaceae evolution and supports new strategies to enhance forage quality.</title>
        <authorList>
            <person name="Carballo J."/>
            <person name="Santos B.A.C.M."/>
            <person name="Zappacosta D."/>
            <person name="Garbus I."/>
            <person name="Selva J.P."/>
            <person name="Gallo C.A."/>
            <person name="Diaz A."/>
            <person name="Albertini E."/>
            <person name="Caccamo M."/>
            <person name="Echenique V."/>
        </authorList>
    </citation>
    <scope>NUCLEOTIDE SEQUENCE [LARGE SCALE GENOMIC DNA]</scope>
    <source>
        <strain evidence="7">cv. Victoria</strain>
        <tissue evidence="6">Leaf</tissue>
    </source>
</reference>
<dbReference type="Pfam" id="PF14226">
    <property type="entry name" value="DIOX_N"/>
    <property type="match status" value="1"/>
</dbReference>
<organism evidence="6 7">
    <name type="scientific">Eragrostis curvula</name>
    <name type="common">weeping love grass</name>
    <dbReference type="NCBI Taxonomy" id="38414"/>
    <lineage>
        <taxon>Eukaryota</taxon>
        <taxon>Viridiplantae</taxon>
        <taxon>Streptophyta</taxon>
        <taxon>Embryophyta</taxon>
        <taxon>Tracheophyta</taxon>
        <taxon>Spermatophyta</taxon>
        <taxon>Magnoliopsida</taxon>
        <taxon>Liliopsida</taxon>
        <taxon>Poales</taxon>
        <taxon>Poaceae</taxon>
        <taxon>PACMAD clade</taxon>
        <taxon>Chloridoideae</taxon>
        <taxon>Eragrostideae</taxon>
        <taxon>Eragrostidinae</taxon>
        <taxon>Eragrostis</taxon>
    </lineage>
</organism>
<name>A0A5J9SJD1_9POAL</name>
<feature type="domain" description="Non-haem dioxygenase N-terminal" evidence="5">
    <location>
        <begin position="100"/>
        <end position="172"/>
    </location>
</feature>
<dbReference type="GO" id="GO:0046872">
    <property type="term" value="F:metal ion binding"/>
    <property type="evidence" value="ECO:0007669"/>
    <property type="project" value="UniProtKB-KW"/>
</dbReference>
<dbReference type="InterPro" id="IPR027443">
    <property type="entry name" value="IPNS-like_sf"/>
</dbReference>
<dbReference type="EMBL" id="RWGY01000761">
    <property type="protein sequence ID" value="TVT99101.1"/>
    <property type="molecule type" value="Genomic_DNA"/>
</dbReference>
<dbReference type="PANTHER" id="PTHR10209">
    <property type="entry name" value="OXIDOREDUCTASE, 2OG-FE II OXYGENASE FAMILY PROTEIN"/>
    <property type="match status" value="1"/>
</dbReference>
<dbReference type="SUPFAM" id="SSF51197">
    <property type="entry name" value="Clavaminate synthase-like"/>
    <property type="match status" value="1"/>
</dbReference>
<feature type="transmembrane region" description="Helical" evidence="4">
    <location>
        <begin position="12"/>
        <end position="29"/>
    </location>
</feature>
<protein>
    <recommendedName>
        <fullName evidence="5">Non-haem dioxygenase N-terminal domain-containing protein</fullName>
    </recommendedName>
</protein>
<keyword evidence="2" id="KW-0560">Oxidoreductase</keyword>
<gene>
    <name evidence="6" type="ORF">EJB05_55552</name>
</gene>
<keyword evidence="3" id="KW-0408">Iron</keyword>
<keyword evidence="4" id="KW-0812">Transmembrane</keyword>
<dbReference type="AlphaFoldDB" id="A0A5J9SJD1"/>
<dbReference type="PANTHER" id="PTHR10209:SF887">
    <property type="entry name" value="OS03G0860600 PROTEIN"/>
    <property type="match status" value="1"/>
</dbReference>
<evidence type="ECO:0000313" key="6">
    <source>
        <dbReference type="EMBL" id="TVT99101.1"/>
    </source>
</evidence>
<evidence type="ECO:0000313" key="7">
    <source>
        <dbReference type="Proteomes" id="UP000324897"/>
    </source>
</evidence>
<accession>A0A5J9SJD1</accession>
<evidence type="ECO:0000256" key="4">
    <source>
        <dbReference type="SAM" id="Phobius"/>
    </source>
</evidence>
<dbReference type="Proteomes" id="UP000324897">
    <property type="component" value="Unassembled WGS sequence"/>
</dbReference>
<evidence type="ECO:0000256" key="1">
    <source>
        <dbReference type="ARBA" id="ARBA00022723"/>
    </source>
</evidence>